<evidence type="ECO:0000256" key="4">
    <source>
        <dbReference type="ARBA" id="ARBA00023150"/>
    </source>
</evidence>
<dbReference type="UniPathway" id="UPA00344"/>
<dbReference type="EC" id="4.6.1.17" evidence="3 6"/>
<comment type="subunit">
    <text evidence="6">Homohexamer; trimer of dimers.</text>
</comment>
<evidence type="ECO:0000256" key="5">
    <source>
        <dbReference type="ARBA" id="ARBA00023239"/>
    </source>
</evidence>
<feature type="active site" evidence="6">
    <location>
        <position position="128"/>
    </location>
</feature>
<comment type="similarity">
    <text evidence="6">Belongs to the MoaC family.</text>
</comment>
<comment type="caution">
    <text evidence="9">The sequence shown here is derived from an EMBL/GenBank/DDBJ whole genome shotgun (WGS) entry which is preliminary data.</text>
</comment>
<gene>
    <name evidence="6 9" type="primary">moaC</name>
    <name evidence="9" type="ORF">F4148_19585</name>
</gene>
<evidence type="ECO:0000256" key="2">
    <source>
        <dbReference type="ARBA" id="ARBA00005046"/>
    </source>
</evidence>
<dbReference type="HAMAP" id="MF_01224_B">
    <property type="entry name" value="MoaC_B"/>
    <property type="match status" value="1"/>
</dbReference>
<evidence type="ECO:0000256" key="3">
    <source>
        <dbReference type="ARBA" id="ARBA00012575"/>
    </source>
</evidence>
<comment type="catalytic activity">
    <reaction evidence="1 6">
        <text>(8S)-3',8-cyclo-7,8-dihydroguanosine 5'-triphosphate = cyclic pyranopterin phosphate + diphosphate</text>
        <dbReference type="Rhea" id="RHEA:49580"/>
        <dbReference type="ChEBI" id="CHEBI:33019"/>
        <dbReference type="ChEBI" id="CHEBI:59648"/>
        <dbReference type="ChEBI" id="CHEBI:131766"/>
        <dbReference type="EC" id="4.6.1.17"/>
    </reaction>
</comment>
<dbReference type="PANTHER" id="PTHR22960">
    <property type="entry name" value="MOLYBDOPTERIN COFACTOR SYNTHESIS PROTEIN A"/>
    <property type="match status" value="1"/>
</dbReference>
<dbReference type="Pfam" id="PF01967">
    <property type="entry name" value="MoaC"/>
    <property type="match status" value="1"/>
</dbReference>
<dbReference type="PANTHER" id="PTHR22960:SF29">
    <property type="entry name" value="CYCLIC PYRANOPTERIN MONOPHOSPHATE SYNTHASE"/>
    <property type="match status" value="1"/>
</dbReference>
<comment type="pathway">
    <text evidence="2 6">Cofactor biosynthesis; molybdopterin biosynthesis.</text>
</comment>
<dbReference type="GO" id="GO:0061799">
    <property type="term" value="F:cyclic pyranopterin monophosphate synthase activity"/>
    <property type="evidence" value="ECO:0007669"/>
    <property type="project" value="UniProtKB-UniRule"/>
</dbReference>
<dbReference type="CDD" id="cd01420">
    <property type="entry name" value="MoaC_PE"/>
    <property type="match status" value="1"/>
</dbReference>
<comment type="function">
    <text evidence="6">Catalyzes the conversion of (8S)-3',8-cyclo-7,8-dihydroguanosine 5'-triphosphate to cyclic pyranopterin monophosphate (cPMP).</text>
</comment>
<dbReference type="NCBIfam" id="NF006870">
    <property type="entry name" value="PRK09364.1"/>
    <property type="match status" value="1"/>
</dbReference>
<evidence type="ECO:0000256" key="6">
    <source>
        <dbReference type="HAMAP-Rule" id="MF_01224"/>
    </source>
</evidence>
<dbReference type="SUPFAM" id="SSF55040">
    <property type="entry name" value="Molybdenum cofactor biosynthesis protein C, MoaC"/>
    <property type="match status" value="1"/>
</dbReference>
<feature type="domain" description="Molybdopterin cofactor biosynthesis C (MoaC)" evidence="8">
    <location>
        <begin position="15"/>
        <end position="150"/>
    </location>
</feature>
<reference evidence="9" key="1">
    <citation type="submission" date="2019-09" db="EMBL/GenBank/DDBJ databases">
        <title>Characterisation of the sponge microbiome using genome-centric metagenomics.</title>
        <authorList>
            <person name="Engelberts J.P."/>
            <person name="Robbins S.J."/>
            <person name="De Goeij J.M."/>
            <person name="Aranda M."/>
            <person name="Bell S.C."/>
            <person name="Webster N.S."/>
        </authorList>
    </citation>
    <scope>NUCLEOTIDE SEQUENCE</scope>
    <source>
        <strain evidence="9">SB0675_bin_29</strain>
    </source>
</reference>
<dbReference type="NCBIfam" id="TIGR00581">
    <property type="entry name" value="moaC"/>
    <property type="match status" value="1"/>
</dbReference>
<accession>A0A6B1G622</accession>
<dbReference type="InterPro" id="IPR036522">
    <property type="entry name" value="MoaC_sf"/>
</dbReference>
<sequence length="169" mass="17843">MSQLTHLDKDGRASMVDVGHKDTTTREAVAEGSVYMAPATLAAIRDGAVPKGDVLSSARIAGIMAAKRTPDLIPLCHPLPLTKIAVDFQIDEEESRVTITATVRCRGRTGVEMEALTAVSVAALTIYDMAKAIEKTMTIGNVQLLHKSGGRSGDWQRSGLASPTGDAAK</sequence>
<protein>
    <recommendedName>
        <fullName evidence="3 6">Cyclic pyranopterin monophosphate synthase</fullName>
        <ecNumber evidence="3 6">4.6.1.17</ecNumber>
    </recommendedName>
    <alternativeName>
        <fullName evidence="6">Molybdenum cofactor biosynthesis protein C</fullName>
    </alternativeName>
</protein>
<dbReference type="Gene3D" id="3.30.70.640">
    <property type="entry name" value="Molybdopterin cofactor biosynthesis C (MoaC) domain"/>
    <property type="match status" value="1"/>
</dbReference>
<name>A0A6B1G622_9CHLR</name>
<keyword evidence="5 6" id="KW-0456">Lyase</keyword>
<evidence type="ECO:0000259" key="8">
    <source>
        <dbReference type="Pfam" id="PF01967"/>
    </source>
</evidence>
<dbReference type="InterPro" id="IPR002820">
    <property type="entry name" value="Mopterin_CF_biosynth-C_dom"/>
</dbReference>
<dbReference type="FunFam" id="3.30.70.640:FF:000001">
    <property type="entry name" value="Cyclic pyranopterin monophosphate synthase"/>
    <property type="match status" value="1"/>
</dbReference>
<feature type="binding site" evidence="6">
    <location>
        <begin position="113"/>
        <end position="114"/>
    </location>
    <ligand>
        <name>substrate</name>
    </ligand>
</feature>
<feature type="binding site" evidence="6">
    <location>
        <begin position="75"/>
        <end position="77"/>
    </location>
    <ligand>
        <name>substrate</name>
    </ligand>
</feature>
<evidence type="ECO:0000256" key="1">
    <source>
        <dbReference type="ARBA" id="ARBA00001637"/>
    </source>
</evidence>
<organism evidence="9">
    <name type="scientific">Caldilineaceae bacterium SB0675_bin_29</name>
    <dbReference type="NCBI Taxonomy" id="2605266"/>
    <lineage>
        <taxon>Bacteria</taxon>
        <taxon>Bacillati</taxon>
        <taxon>Chloroflexota</taxon>
        <taxon>Caldilineae</taxon>
        <taxon>Caldilineales</taxon>
        <taxon>Caldilineaceae</taxon>
    </lineage>
</organism>
<feature type="region of interest" description="Disordered" evidence="7">
    <location>
        <begin position="148"/>
        <end position="169"/>
    </location>
</feature>
<dbReference type="InterPro" id="IPR023045">
    <property type="entry name" value="MoaC"/>
</dbReference>
<evidence type="ECO:0000313" key="9">
    <source>
        <dbReference type="EMBL" id="MYH63848.1"/>
    </source>
</evidence>
<dbReference type="InterPro" id="IPR047594">
    <property type="entry name" value="MoaC_bact/euk"/>
</dbReference>
<dbReference type="GO" id="GO:0006777">
    <property type="term" value="P:Mo-molybdopterin cofactor biosynthetic process"/>
    <property type="evidence" value="ECO:0007669"/>
    <property type="project" value="UniProtKB-UniRule"/>
</dbReference>
<evidence type="ECO:0000256" key="7">
    <source>
        <dbReference type="SAM" id="MobiDB-lite"/>
    </source>
</evidence>
<proteinExistence type="inferred from homology"/>
<dbReference type="AlphaFoldDB" id="A0A6B1G622"/>
<dbReference type="EMBL" id="VYDA01000691">
    <property type="protein sequence ID" value="MYH63848.1"/>
    <property type="molecule type" value="Genomic_DNA"/>
</dbReference>
<keyword evidence="4 6" id="KW-0501">Molybdenum cofactor biosynthesis</keyword>
<dbReference type="InterPro" id="IPR050105">
    <property type="entry name" value="MoCo_biosynth_MoaA/MoaC"/>
</dbReference>